<dbReference type="Pfam" id="PF13850">
    <property type="entry name" value="ERGIC_N"/>
    <property type="match status" value="1"/>
</dbReference>
<comment type="caution">
    <text evidence="9">The sequence shown here is derived from an EMBL/GenBank/DDBJ whole genome shotgun (WGS) entry which is preliminary data.</text>
</comment>
<feature type="transmembrane region" description="Helical" evidence="6">
    <location>
        <begin position="337"/>
        <end position="363"/>
    </location>
</feature>
<gene>
    <name evidence="9" type="ORF">M9Y10_035274</name>
</gene>
<evidence type="ECO:0000259" key="8">
    <source>
        <dbReference type="Pfam" id="PF13850"/>
    </source>
</evidence>
<name>A0ABR2KHB3_9EUKA</name>
<protein>
    <submittedName>
        <fullName evidence="9">Endoplasmic reticulum-Golgi intermediate compartment protein 3</fullName>
    </submittedName>
</protein>
<dbReference type="Proteomes" id="UP001470230">
    <property type="component" value="Unassembled WGS sequence"/>
</dbReference>
<dbReference type="Pfam" id="PF07970">
    <property type="entry name" value="COPIIcoated_ERV"/>
    <property type="match status" value="1"/>
</dbReference>
<evidence type="ECO:0000259" key="7">
    <source>
        <dbReference type="Pfam" id="PF07970"/>
    </source>
</evidence>
<evidence type="ECO:0000256" key="6">
    <source>
        <dbReference type="SAM" id="Phobius"/>
    </source>
</evidence>
<feature type="domain" description="Endoplasmic reticulum vesicle transporter C-terminal" evidence="7">
    <location>
        <begin position="142"/>
        <end position="356"/>
    </location>
</feature>
<evidence type="ECO:0000256" key="1">
    <source>
        <dbReference type="ARBA" id="ARBA00004141"/>
    </source>
</evidence>
<accession>A0ABR2KHB3</accession>
<keyword evidence="4 6" id="KW-1133">Transmembrane helix</keyword>
<keyword evidence="10" id="KW-1185">Reference proteome</keyword>
<keyword evidence="5 6" id="KW-0472">Membrane</keyword>
<evidence type="ECO:0000313" key="10">
    <source>
        <dbReference type="Proteomes" id="UP001470230"/>
    </source>
</evidence>
<feature type="domain" description="Endoplasmic reticulum vesicle transporter N-terminal" evidence="8">
    <location>
        <begin position="2"/>
        <end position="93"/>
    </location>
</feature>
<evidence type="ECO:0000313" key="9">
    <source>
        <dbReference type="EMBL" id="KAK8890497.1"/>
    </source>
</evidence>
<evidence type="ECO:0000256" key="2">
    <source>
        <dbReference type="ARBA" id="ARBA00005648"/>
    </source>
</evidence>
<comment type="similarity">
    <text evidence="2">Belongs to the ERGIC family.</text>
</comment>
<evidence type="ECO:0000256" key="4">
    <source>
        <dbReference type="ARBA" id="ARBA00022989"/>
    </source>
</evidence>
<comment type="subcellular location">
    <subcellularLocation>
        <location evidence="1">Membrane</location>
        <topology evidence="1">Multi-pass membrane protein</topology>
    </subcellularLocation>
</comment>
<organism evidence="9 10">
    <name type="scientific">Tritrichomonas musculus</name>
    <dbReference type="NCBI Taxonomy" id="1915356"/>
    <lineage>
        <taxon>Eukaryota</taxon>
        <taxon>Metamonada</taxon>
        <taxon>Parabasalia</taxon>
        <taxon>Tritrichomonadida</taxon>
        <taxon>Tritrichomonadidae</taxon>
        <taxon>Tritrichomonas</taxon>
    </lineage>
</organism>
<dbReference type="InterPro" id="IPR012936">
    <property type="entry name" value="Erv_C"/>
</dbReference>
<sequence length="376" mass="42124">MLKAFDIFPKLSDRNARLRTFSGGIITIIITAWISFLIYGELLLFLKPQRQSSIFIDGDQILGPKKVFIDFDILFQTSCPDLHVDSFQDDGTTKTDIIENISRTRLDSTGVSIENAMEKRYKTGNYTKANTKTDRSNYCGSCYAAGVPGQCCNTCHDVMEAYKKKGWSYYGVERWVQCVREGFVDFGSEKCHIKGSLKVKKGTGHFHFGLGSNTLSSGKGHLHDLSHIPHNTSLSHIINSFSIGKNLPDFISPLDHVESELNINAKGFWAVYYFLHIVPSTYTTSKKRIDSYRYSVMYSQKIVSKESKRGLPGVHFYYDFSPMKVVSSKSQISLRTFLTHVGGIIGGAFSFAAIVDALMFSALSTIEGKIRINKIA</sequence>
<feature type="transmembrane region" description="Helical" evidence="6">
    <location>
        <begin position="21"/>
        <end position="46"/>
    </location>
</feature>
<reference evidence="9 10" key="1">
    <citation type="submission" date="2024-04" db="EMBL/GenBank/DDBJ databases">
        <title>Tritrichomonas musculus Genome.</title>
        <authorList>
            <person name="Alves-Ferreira E."/>
            <person name="Grigg M."/>
            <person name="Lorenzi H."/>
            <person name="Galac M."/>
        </authorList>
    </citation>
    <scope>NUCLEOTIDE SEQUENCE [LARGE SCALE GENOMIC DNA]</scope>
    <source>
        <strain evidence="9 10">EAF2021</strain>
    </source>
</reference>
<keyword evidence="3 6" id="KW-0812">Transmembrane</keyword>
<evidence type="ECO:0000256" key="3">
    <source>
        <dbReference type="ARBA" id="ARBA00022692"/>
    </source>
</evidence>
<dbReference type="InterPro" id="IPR045888">
    <property type="entry name" value="Erv"/>
</dbReference>
<dbReference type="InterPro" id="IPR039542">
    <property type="entry name" value="Erv_N"/>
</dbReference>
<dbReference type="PANTHER" id="PTHR10984:SF25">
    <property type="entry name" value="ENDOPLASMIC RETICULUM-GOLGI INTERMEDIATE COMPARTMENT PROTEIN 3"/>
    <property type="match status" value="1"/>
</dbReference>
<dbReference type="PANTHER" id="PTHR10984">
    <property type="entry name" value="ENDOPLASMIC RETICULUM-GOLGI INTERMEDIATE COMPARTMENT PROTEIN"/>
    <property type="match status" value="1"/>
</dbReference>
<evidence type="ECO:0000256" key="5">
    <source>
        <dbReference type="ARBA" id="ARBA00023136"/>
    </source>
</evidence>
<dbReference type="EMBL" id="JAPFFF010000005">
    <property type="protein sequence ID" value="KAK8890497.1"/>
    <property type="molecule type" value="Genomic_DNA"/>
</dbReference>
<proteinExistence type="inferred from homology"/>